<feature type="domain" description="GGDEF" evidence="1">
    <location>
        <begin position="58"/>
        <end position="193"/>
    </location>
</feature>
<evidence type="ECO:0000259" key="1">
    <source>
        <dbReference type="PROSITE" id="PS50887"/>
    </source>
</evidence>
<dbReference type="PANTHER" id="PTHR46663">
    <property type="entry name" value="DIGUANYLATE CYCLASE DGCT-RELATED"/>
    <property type="match status" value="1"/>
</dbReference>
<dbReference type="RefSeq" id="WP_399648344.1">
    <property type="nucleotide sequence ID" value="NZ_JBITYG010000003.1"/>
</dbReference>
<accession>A0ABW8C5I2</accession>
<comment type="caution">
    <text evidence="2">The sequence shown here is derived from an EMBL/GenBank/DDBJ whole genome shotgun (WGS) entry which is preliminary data.</text>
</comment>
<dbReference type="Gene3D" id="3.30.70.270">
    <property type="match status" value="1"/>
</dbReference>
<keyword evidence="2" id="KW-0808">Transferase</keyword>
<dbReference type="SMART" id="SM00267">
    <property type="entry name" value="GGDEF"/>
    <property type="match status" value="1"/>
</dbReference>
<proteinExistence type="predicted"/>
<dbReference type="SUPFAM" id="SSF55073">
    <property type="entry name" value="Nucleotide cyclase"/>
    <property type="match status" value="1"/>
</dbReference>
<dbReference type="PANTHER" id="PTHR46663:SF2">
    <property type="entry name" value="GGDEF DOMAIN-CONTAINING PROTEIN"/>
    <property type="match status" value="1"/>
</dbReference>
<keyword evidence="3" id="KW-1185">Reference proteome</keyword>
<reference evidence="2 3" key="1">
    <citation type="submission" date="2024-10" db="EMBL/GenBank/DDBJ databases">
        <title>The Natural Products Discovery Center: Release of the First 8490 Sequenced Strains for Exploring Actinobacteria Biosynthetic Diversity.</title>
        <authorList>
            <person name="Kalkreuter E."/>
            <person name="Kautsar S.A."/>
            <person name="Yang D."/>
            <person name="Bader C.D."/>
            <person name="Teijaro C.N."/>
            <person name="Fluegel L."/>
            <person name="Davis C.M."/>
            <person name="Simpson J.R."/>
            <person name="Lauterbach L."/>
            <person name="Steele A.D."/>
            <person name="Gui C."/>
            <person name="Meng S."/>
            <person name="Li G."/>
            <person name="Viehrig K."/>
            <person name="Ye F."/>
            <person name="Su P."/>
            <person name="Kiefer A.F."/>
            <person name="Nichols A."/>
            <person name="Cepeda A.J."/>
            <person name="Yan W."/>
            <person name="Fan B."/>
            <person name="Jiang Y."/>
            <person name="Adhikari A."/>
            <person name="Zheng C.-J."/>
            <person name="Schuster L."/>
            <person name="Cowan T.M."/>
            <person name="Smanski M.J."/>
            <person name="Chevrette M.G."/>
            <person name="De Carvalho L.P.S."/>
            <person name="Shen B."/>
        </authorList>
    </citation>
    <scope>NUCLEOTIDE SEQUENCE [LARGE SCALE GENOMIC DNA]</scope>
    <source>
        <strain evidence="2 3">NPDC053399</strain>
    </source>
</reference>
<name>A0ABW8C5I2_9ACTN</name>
<dbReference type="CDD" id="cd01949">
    <property type="entry name" value="GGDEF"/>
    <property type="match status" value="1"/>
</dbReference>
<dbReference type="Pfam" id="PF00990">
    <property type="entry name" value="GGDEF"/>
    <property type="match status" value="1"/>
</dbReference>
<keyword evidence="2" id="KW-0548">Nucleotidyltransferase</keyword>
<dbReference type="EMBL" id="JBITYG010000003">
    <property type="protein sequence ID" value="MFI9101678.1"/>
    <property type="molecule type" value="Genomic_DNA"/>
</dbReference>
<dbReference type="Proteomes" id="UP001614394">
    <property type="component" value="Unassembled WGS sequence"/>
</dbReference>
<sequence length="218" mass="23288">MSGTFAALAAAAPLAAGWSLHGLRLHRRIEAARRDPLTGLLAREAFTERAARIVEANRRSAVFFIDLDHFKQVNDTYGHAVGDAVLQAVGQRLAAWNDVNGGTVARLGGDEFAAVTDVLSHAELVWMLDELTRSLDKPICFEGRSLEVGASIGAVMFDSRSNAADLSSLLRLADEEMYRAKRAGAPWMTALDLLPDCATVNGRRAGRRGTTGGTGAVA</sequence>
<dbReference type="EC" id="2.7.7.65" evidence="2"/>
<dbReference type="InterPro" id="IPR000160">
    <property type="entry name" value="GGDEF_dom"/>
</dbReference>
<dbReference type="InterPro" id="IPR052163">
    <property type="entry name" value="DGC-Regulatory_Protein"/>
</dbReference>
<dbReference type="PROSITE" id="PS50887">
    <property type="entry name" value="GGDEF"/>
    <property type="match status" value="1"/>
</dbReference>
<evidence type="ECO:0000313" key="2">
    <source>
        <dbReference type="EMBL" id="MFI9101678.1"/>
    </source>
</evidence>
<protein>
    <submittedName>
        <fullName evidence="2">GGDEF domain-containing protein</fullName>
        <ecNumber evidence="2">2.7.7.65</ecNumber>
    </submittedName>
</protein>
<gene>
    <name evidence="2" type="ORF">ACIGXA_14255</name>
</gene>
<dbReference type="InterPro" id="IPR029787">
    <property type="entry name" value="Nucleotide_cyclase"/>
</dbReference>
<dbReference type="InterPro" id="IPR043128">
    <property type="entry name" value="Rev_trsase/Diguanyl_cyclase"/>
</dbReference>
<dbReference type="GO" id="GO:0052621">
    <property type="term" value="F:diguanylate cyclase activity"/>
    <property type="evidence" value="ECO:0007669"/>
    <property type="project" value="UniProtKB-EC"/>
</dbReference>
<dbReference type="NCBIfam" id="TIGR00254">
    <property type="entry name" value="GGDEF"/>
    <property type="match status" value="1"/>
</dbReference>
<organism evidence="2 3">
    <name type="scientific">Streptomyces fildesensis</name>
    <dbReference type="NCBI Taxonomy" id="375757"/>
    <lineage>
        <taxon>Bacteria</taxon>
        <taxon>Bacillati</taxon>
        <taxon>Actinomycetota</taxon>
        <taxon>Actinomycetes</taxon>
        <taxon>Kitasatosporales</taxon>
        <taxon>Streptomycetaceae</taxon>
        <taxon>Streptomyces</taxon>
    </lineage>
</organism>
<evidence type="ECO:0000313" key="3">
    <source>
        <dbReference type="Proteomes" id="UP001614394"/>
    </source>
</evidence>